<dbReference type="AlphaFoldDB" id="A0A7M3MFW3"/>
<keyword evidence="2" id="KW-0378">Hydrolase</keyword>
<proteinExistence type="predicted"/>
<protein>
    <submittedName>
        <fullName evidence="2">HD family phosphohydrolase</fullName>
    </submittedName>
</protein>
<organism evidence="2 3">
    <name type="scientific">Oceanidesulfovibrio indonesiensis</name>
    <dbReference type="NCBI Taxonomy" id="54767"/>
    <lineage>
        <taxon>Bacteria</taxon>
        <taxon>Pseudomonadati</taxon>
        <taxon>Thermodesulfobacteriota</taxon>
        <taxon>Desulfovibrionia</taxon>
        <taxon>Desulfovibrionales</taxon>
        <taxon>Desulfovibrionaceae</taxon>
        <taxon>Oceanidesulfovibrio</taxon>
    </lineage>
</organism>
<dbReference type="EMBL" id="QMIE01000005">
    <property type="protein sequence ID" value="TVM18004.1"/>
    <property type="molecule type" value="Genomic_DNA"/>
</dbReference>
<dbReference type="CDD" id="cd00077">
    <property type="entry name" value="HDc"/>
    <property type="match status" value="1"/>
</dbReference>
<dbReference type="SMART" id="SM00471">
    <property type="entry name" value="HDc"/>
    <property type="match status" value="1"/>
</dbReference>
<dbReference type="Proteomes" id="UP000448292">
    <property type="component" value="Unassembled WGS sequence"/>
</dbReference>
<dbReference type="PANTHER" id="PTHR43155">
    <property type="entry name" value="CYCLIC DI-GMP PHOSPHODIESTERASE PA4108-RELATED"/>
    <property type="match status" value="1"/>
</dbReference>
<dbReference type="PANTHER" id="PTHR43155:SF2">
    <property type="entry name" value="CYCLIC DI-GMP PHOSPHODIESTERASE PA4108"/>
    <property type="match status" value="1"/>
</dbReference>
<dbReference type="Pfam" id="PF13487">
    <property type="entry name" value="HD_5"/>
    <property type="match status" value="1"/>
</dbReference>
<feature type="domain" description="HD-GYP" evidence="1">
    <location>
        <begin position="141"/>
        <end position="330"/>
    </location>
</feature>
<dbReference type="GO" id="GO:0016787">
    <property type="term" value="F:hydrolase activity"/>
    <property type="evidence" value="ECO:0007669"/>
    <property type="project" value="UniProtKB-KW"/>
</dbReference>
<evidence type="ECO:0000313" key="2">
    <source>
        <dbReference type="EMBL" id="TVM18004.1"/>
    </source>
</evidence>
<evidence type="ECO:0000313" key="3">
    <source>
        <dbReference type="Proteomes" id="UP000448292"/>
    </source>
</evidence>
<evidence type="ECO:0000259" key="1">
    <source>
        <dbReference type="PROSITE" id="PS51832"/>
    </source>
</evidence>
<dbReference type="SUPFAM" id="SSF109604">
    <property type="entry name" value="HD-domain/PDEase-like"/>
    <property type="match status" value="1"/>
</dbReference>
<dbReference type="RefSeq" id="WP_144302657.1">
    <property type="nucleotide sequence ID" value="NZ_QMIE01000005.1"/>
</dbReference>
<keyword evidence="3" id="KW-1185">Reference proteome</keyword>
<accession>A0A7M3MFW3</accession>
<dbReference type="PROSITE" id="PS51832">
    <property type="entry name" value="HD_GYP"/>
    <property type="match status" value="1"/>
</dbReference>
<comment type="caution">
    <text evidence="2">The sequence shown here is derived from an EMBL/GenBank/DDBJ whole genome shotgun (WGS) entry which is preliminary data.</text>
</comment>
<dbReference type="InterPro" id="IPR037522">
    <property type="entry name" value="HD_GYP_dom"/>
</dbReference>
<dbReference type="Gene3D" id="1.10.3210.10">
    <property type="entry name" value="Hypothetical protein af1432"/>
    <property type="match status" value="1"/>
</dbReference>
<name>A0A7M3MFW3_9BACT</name>
<dbReference type="OrthoDB" id="9776628at2"/>
<gene>
    <name evidence="2" type="ORF">DPQ33_07820</name>
</gene>
<reference evidence="2 3" key="1">
    <citation type="submission" date="2018-06" db="EMBL/GenBank/DDBJ databases">
        <title>Complete genome of Desulfovibrio indonesiensis P37SLT.</title>
        <authorList>
            <person name="Crispim J.S."/>
            <person name="Vidigal P.M.P."/>
            <person name="Silva L.C.F."/>
            <person name="Laguardia C.N."/>
            <person name="Araujo L.C."/>
            <person name="Dias R.S."/>
            <person name="Sousa M.P."/>
            <person name="Paula S.O."/>
            <person name="Silva C."/>
        </authorList>
    </citation>
    <scope>NUCLEOTIDE SEQUENCE [LARGE SCALE GENOMIC DNA]</scope>
    <source>
        <strain evidence="2 3">P37SLT</strain>
    </source>
</reference>
<sequence>MSAPDSTHDQPLTGADFFRVSPMVLFPETMNDFSVYLKHEGGYTLYCHADERFTEKHRRLLYENGVAEVYVQLKEKDQFERYLEDHLGEILCNEALPLKERSRVLYSVSSSLVEETFRTRLPASIRRESFDRVTAMVRKGTEFLTQKDSLRAMASLISNHYQTYTHSVHVFVYATAVLQAYDFSREELVQIGLGAVLHDVGKSSIPKRILDKPGRLDREERELVNTHPVKGVSLCASMPLSQAALNCILFHHERMDGQGYPSGMGEDNIPLPVRVVSVCDAYDALTSDRPYAAGLEPYDALKLMRDEMKGAFDLDVFKRLIGVLSDSRIV</sequence>
<dbReference type="InterPro" id="IPR003607">
    <property type="entry name" value="HD/PDEase_dom"/>
</dbReference>